<evidence type="ECO:0000313" key="6">
    <source>
        <dbReference type="Proteomes" id="UP000289323"/>
    </source>
</evidence>
<keyword evidence="1" id="KW-0521">NADP</keyword>
<dbReference type="Pfam" id="PF08240">
    <property type="entry name" value="ADH_N"/>
    <property type="match status" value="1"/>
</dbReference>
<feature type="domain" description="Enoyl reductase (ER)" evidence="4">
    <location>
        <begin position="320"/>
        <end position="671"/>
    </location>
</feature>
<accession>A0A3S4ANN0</accession>
<proteinExistence type="predicted"/>
<feature type="compositionally biased region" description="Low complexity" evidence="3">
    <location>
        <begin position="385"/>
        <end position="404"/>
    </location>
</feature>
<dbReference type="Gene3D" id="3.90.180.10">
    <property type="entry name" value="Medium-chain alcohol dehydrogenases, catalytic domain"/>
    <property type="match status" value="1"/>
</dbReference>
<dbReference type="CDD" id="cd05276">
    <property type="entry name" value="p53_inducible_oxidoreductase"/>
    <property type="match status" value="1"/>
</dbReference>
<organism evidence="5 6">
    <name type="scientific">Thermothielavioides terrestris</name>
    <dbReference type="NCBI Taxonomy" id="2587410"/>
    <lineage>
        <taxon>Eukaryota</taxon>
        <taxon>Fungi</taxon>
        <taxon>Dikarya</taxon>
        <taxon>Ascomycota</taxon>
        <taxon>Pezizomycotina</taxon>
        <taxon>Sordariomycetes</taxon>
        <taxon>Sordariomycetidae</taxon>
        <taxon>Sordariales</taxon>
        <taxon>Chaetomiaceae</taxon>
        <taxon>Thermothielavioides</taxon>
    </lineage>
</organism>
<dbReference type="GO" id="GO:0016651">
    <property type="term" value="F:oxidoreductase activity, acting on NAD(P)H"/>
    <property type="evidence" value="ECO:0007669"/>
    <property type="project" value="TreeGrafter"/>
</dbReference>
<evidence type="ECO:0000259" key="4">
    <source>
        <dbReference type="SMART" id="SM00829"/>
    </source>
</evidence>
<dbReference type="InterPro" id="IPR013154">
    <property type="entry name" value="ADH-like_N"/>
</dbReference>
<dbReference type="PANTHER" id="PTHR48106">
    <property type="entry name" value="QUINONE OXIDOREDUCTASE PIG3-RELATED"/>
    <property type="match status" value="1"/>
</dbReference>
<dbReference type="Proteomes" id="UP000289323">
    <property type="component" value="Unassembled WGS sequence"/>
</dbReference>
<dbReference type="PANTHER" id="PTHR48106:SF18">
    <property type="entry name" value="QUINONE OXIDOREDUCTASE PIG3"/>
    <property type="match status" value="1"/>
</dbReference>
<dbReference type="InterPro" id="IPR013149">
    <property type="entry name" value="ADH-like_C"/>
</dbReference>
<protein>
    <submittedName>
        <fullName evidence="5">C2030437-7904-487d-b694-a949e1696616</fullName>
    </submittedName>
</protein>
<dbReference type="EMBL" id="OUUZ01000008">
    <property type="protein sequence ID" value="SPQ22202.1"/>
    <property type="molecule type" value="Genomic_DNA"/>
</dbReference>
<name>A0A3S4ANN0_9PEZI</name>
<dbReference type="InterPro" id="IPR020843">
    <property type="entry name" value="ER"/>
</dbReference>
<dbReference type="SMART" id="SM00829">
    <property type="entry name" value="PKS_ER"/>
    <property type="match status" value="1"/>
</dbReference>
<evidence type="ECO:0000256" key="3">
    <source>
        <dbReference type="SAM" id="MobiDB-lite"/>
    </source>
</evidence>
<dbReference type="Pfam" id="PF00107">
    <property type="entry name" value="ADH_zinc_N"/>
    <property type="match status" value="1"/>
</dbReference>
<dbReference type="AlphaFoldDB" id="A0A3S4ANN0"/>
<sequence>MPEGVSLVYTSSTADDLTPNAHAAASPDQLNVLVDIGDAGAGEARWWAAVLAPGQGWHATMSMGEDAFFAPCFYDPNIECNAVTPWLQGSLAAIALVARDDPLILARMLMDRQPKVAPLWLGIAVLGLQKDLLKDVGFGYIPVDLHSAAWSRTVQSFIQLPVSDPIIADGRVARADQCRLLYLSRSGSHDRVPICQWRPFGETPLEHTDIEIRIHAKCQGHGLRYQGFTWDRVDGGTSTQQPLDGDDAWACPSSLLASQTLRSEQSQAIDYGKLDIKKDFVSENATRSIFSWLRVDGFASDEKDIWSHEWFEAYIKNGKGPAEALFLNPATPIPQPPPGHALVKVRAFGLNRMDLSQREGRYPLPPQAPATLGVEFSGTIVTVTPPSSSSDATASADGSSSSSSSGGGGGNNPPAAFAPGDEVFGLAYGGAYAEYIAVSTRMLLRKPAHLTFEQAAGIPETWFTATQALHFVLGGVEGSGSGGGSKKSILWHAGASGVSIAGIQLSRLAGAAQVFATAGSADKCAFVERELGATAAFNYKEQDWVEEVLKQTGGKGVDLVVDFVGASYFQKNLDVVARDGRICMLGLLGGAVAEQVNIGKLLYKRARIEGSTLRSRDEDYQGRLRDRLEEYLPKFESGELKVWIDTVLPWEDIVKAHKLLEENKTMGKIICTIS</sequence>
<dbReference type="InterPro" id="IPR014189">
    <property type="entry name" value="Quinone_OxRdtase_PIG3"/>
</dbReference>
<dbReference type="SUPFAM" id="SSF50129">
    <property type="entry name" value="GroES-like"/>
    <property type="match status" value="1"/>
</dbReference>
<dbReference type="GO" id="GO:0070402">
    <property type="term" value="F:NADPH binding"/>
    <property type="evidence" value="ECO:0007669"/>
    <property type="project" value="TreeGrafter"/>
</dbReference>
<dbReference type="InterPro" id="IPR011032">
    <property type="entry name" value="GroES-like_sf"/>
</dbReference>
<evidence type="ECO:0000256" key="1">
    <source>
        <dbReference type="ARBA" id="ARBA00022857"/>
    </source>
</evidence>
<feature type="region of interest" description="Disordered" evidence="3">
    <location>
        <begin position="385"/>
        <end position="414"/>
    </location>
</feature>
<evidence type="ECO:0000256" key="2">
    <source>
        <dbReference type="ARBA" id="ARBA00023002"/>
    </source>
</evidence>
<reference evidence="5 6" key="1">
    <citation type="submission" date="2018-04" db="EMBL/GenBank/DDBJ databases">
        <authorList>
            <person name="Huttner S."/>
            <person name="Dainat J."/>
        </authorList>
    </citation>
    <scope>NUCLEOTIDE SEQUENCE [LARGE SCALE GENOMIC DNA]</scope>
</reference>
<dbReference type="SUPFAM" id="SSF51735">
    <property type="entry name" value="NAD(P)-binding Rossmann-fold domains"/>
    <property type="match status" value="1"/>
</dbReference>
<keyword evidence="2" id="KW-0560">Oxidoreductase</keyword>
<dbReference type="Gene3D" id="3.40.50.720">
    <property type="entry name" value="NAD(P)-binding Rossmann-like Domain"/>
    <property type="match status" value="1"/>
</dbReference>
<gene>
    <name evidence="5" type="ORF">TT172_LOCUS4621</name>
</gene>
<dbReference type="InterPro" id="IPR036291">
    <property type="entry name" value="NAD(P)-bd_dom_sf"/>
</dbReference>
<evidence type="ECO:0000313" key="5">
    <source>
        <dbReference type="EMBL" id="SPQ22202.1"/>
    </source>
</evidence>